<dbReference type="SUPFAM" id="SSF47917">
    <property type="entry name" value="C-terminal domain of alpha and beta subunits of F1 ATP synthase"/>
    <property type="match status" value="1"/>
</dbReference>
<evidence type="ECO:0000256" key="4">
    <source>
        <dbReference type="HAMAP-Rule" id="MF_00310"/>
    </source>
</evidence>
<dbReference type="CDD" id="cd01135">
    <property type="entry name" value="V_A-ATPase_B"/>
    <property type="match status" value="1"/>
</dbReference>
<evidence type="ECO:0000259" key="6">
    <source>
        <dbReference type="Pfam" id="PF02874"/>
    </source>
</evidence>
<evidence type="ECO:0000313" key="8">
    <source>
        <dbReference type="EMBL" id="MBC3798325.1"/>
    </source>
</evidence>
<feature type="domain" description="ATPase F1/V1/A1 complex alpha/beta subunit N-terminal" evidence="6">
    <location>
        <begin position="10"/>
        <end position="75"/>
    </location>
</feature>
<dbReference type="CDD" id="cd18118">
    <property type="entry name" value="ATP-synt_V_A-type_beta_N"/>
    <property type="match status" value="1"/>
</dbReference>
<gene>
    <name evidence="4" type="primary">atpB</name>
    <name evidence="8" type="ORF">GH807_14925</name>
</gene>
<name>A0ABR6WQ98_9FIRM</name>
<dbReference type="Proteomes" id="UP000653358">
    <property type="component" value="Unassembled WGS sequence"/>
</dbReference>
<comment type="function">
    <text evidence="4">Produces ATP from ADP in the presence of a proton gradient across the membrane. The V-type beta chain is a regulatory subunit.</text>
</comment>
<keyword evidence="4" id="KW-0066">ATP synthesis</keyword>
<dbReference type="Pfam" id="PF22919">
    <property type="entry name" value="ATP-synt_VA_C"/>
    <property type="match status" value="1"/>
</dbReference>
<dbReference type="EMBL" id="WJBB01000025">
    <property type="protein sequence ID" value="MBC3798325.1"/>
    <property type="molecule type" value="Genomic_DNA"/>
</dbReference>
<reference evidence="8 9" key="1">
    <citation type="journal article" date="2020" name="mSystems">
        <title>Defining Genomic and Predicted Metabolic Features of the Acetobacterium Genus.</title>
        <authorList>
            <person name="Ross D.E."/>
            <person name="Marshall C.W."/>
            <person name="Gulliver D."/>
            <person name="May H.D."/>
            <person name="Norman R.S."/>
        </authorList>
    </citation>
    <scope>NUCLEOTIDE SEQUENCE [LARGE SCALE GENOMIC DNA]</scope>
    <source>
        <strain evidence="8 9">DSM 9173</strain>
    </source>
</reference>
<dbReference type="InterPro" id="IPR004100">
    <property type="entry name" value="ATPase_F1/V1/A1_a/bsu_N"/>
</dbReference>
<protein>
    <recommendedName>
        <fullName evidence="4">V-type ATP synthase beta chain</fullName>
    </recommendedName>
    <alternativeName>
        <fullName evidence="4">V-ATPase subunit B</fullName>
    </alternativeName>
</protein>
<accession>A0ABR6WQ98</accession>
<sequence>MKKEYLKIDKVIGPLIEISEVDDVFYGEVVDIIDIDTGSIKKGKVIKIEEKNVIIQVFQNTAGLAAGNSIIKFTGESFNLPMSLDLQGRIFNGVGEPIDNGSAIFSAIEANINGRPINPMSREYPRNFIQTGISSIDTLATLIRGQKLPIFSGNGLPHNELAAQIVKQAQLGENTGEVFGVVFAAIGVKHDDEKFFRKSFSEANIMDHVVMFVNYADDPIAERITTPRCALTAAEYLAFEKNMHVLVVMTDMTSYCEALREISSAREEVPSRKGYPGYMYSDLAALYERAGMLRDRKGSITFLPILTMPNDDITHPIPDLTGYITEGQIVLGRDLFQRSIYPPVAVLPSLSRLMKDGIGEGFTREDHADVTNQLFASYSKVQEVRTLSQIIGEEDLSQTDKKYMAFGRAFEAEFLNQGFDESRNIIESLDLGWRLLSLLPLTELDRLSPENIKKYFSQES</sequence>
<evidence type="ECO:0000259" key="5">
    <source>
        <dbReference type="Pfam" id="PF00006"/>
    </source>
</evidence>
<comment type="caution">
    <text evidence="8">The sequence shown here is derived from an EMBL/GenBank/DDBJ whole genome shotgun (WGS) entry which is preliminary data.</text>
</comment>
<dbReference type="InterPro" id="IPR000194">
    <property type="entry name" value="ATPase_F1/V1/A1_a/bsu_nucl-bd"/>
</dbReference>
<comment type="similarity">
    <text evidence="1 4">Belongs to the ATPase alpha/beta chains family.</text>
</comment>
<feature type="domain" description="ATPase F1/V1/A1 complex alpha/beta subunit nucleotide-binding" evidence="5">
    <location>
        <begin position="132"/>
        <end position="351"/>
    </location>
</feature>
<dbReference type="RefSeq" id="WP_148602192.1">
    <property type="nucleotide sequence ID" value="NZ_RXYB01000002.1"/>
</dbReference>
<organism evidence="8 9">
    <name type="scientific">Acetobacterium tundrae</name>
    <dbReference type="NCBI Taxonomy" id="132932"/>
    <lineage>
        <taxon>Bacteria</taxon>
        <taxon>Bacillati</taxon>
        <taxon>Bacillota</taxon>
        <taxon>Clostridia</taxon>
        <taxon>Eubacteriales</taxon>
        <taxon>Eubacteriaceae</taxon>
        <taxon>Acetobacterium</taxon>
    </lineage>
</organism>
<dbReference type="InterPro" id="IPR027417">
    <property type="entry name" value="P-loop_NTPase"/>
</dbReference>
<evidence type="ECO:0000256" key="1">
    <source>
        <dbReference type="ARBA" id="ARBA00008936"/>
    </source>
</evidence>
<dbReference type="PANTHER" id="PTHR43389:SF4">
    <property type="entry name" value="V-TYPE PROTON ATPASE SUBUNIT B"/>
    <property type="match status" value="1"/>
</dbReference>
<dbReference type="HAMAP" id="MF_00310">
    <property type="entry name" value="ATP_synth_B_arch"/>
    <property type="match status" value="1"/>
</dbReference>
<dbReference type="Gene3D" id="3.40.50.12240">
    <property type="match status" value="1"/>
</dbReference>
<dbReference type="NCBIfam" id="NF003235">
    <property type="entry name" value="PRK04196.1"/>
    <property type="match status" value="1"/>
</dbReference>
<dbReference type="Pfam" id="PF02874">
    <property type="entry name" value="ATP-synt_ab_N"/>
    <property type="match status" value="1"/>
</dbReference>
<feature type="domain" description="ATP synthase A/B type C-terminal" evidence="7">
    <location>
        <begin position="356"/>
        <end position="455"/>
    </location>
</feature>
<proteinExistence type="inferred from homology"/>
<evidence type="ECO:0000256" key="2">
    <source>
        <dbReference type="ARBA" id="ARBA00022448"/>
    </source>
</evidence>
<dbReference type="Pfam" id="PF00006">
    <property type="entry name" value="ATP-synt_ab"/>
    <property type="match status" value="1"/>
</dbReference>
<keyword evidence="3 4" id="KW-0406">Ion transport</keyword>
<evidence type="ECO:0000313" key="9">
    <source>
        <dbReference type="Proteomes" id="UP000653358"/>
    </source>
</evidence>
<dbReference type="InterPro" id="IPR055190">
    <property type="entry name" value="ATP-synt_VA_C"/>
</dbReference>
<evidence type="ECO:0000259" key="7">
    <source>
        <dbReference type="Pfam" id="PF22919"/>
    </source>
</evidence>
<keyword evidence="4" id="KW-0375">Hydrogen ion transport</keyword>
<keyword evidence="9" id="KW-1185">Reference proteome</keyword>
<dbReference type="PANTHER" id="PTHR43389">
    <property type="entry name" value="V-TYPE PROTON ATPASE SUBUNIT B"/>
    <property type="match status" value="1"/>
</dbReference>
<dbReference type="SUPFAM" id="SSF52540">
    <property type="entry name" value="P-loop containing nucleoside triphosphate hydrolases"/>
    <property type="match status" value="1"/>
</dbReference>
<dbReference type="InterPro" id="IPR022879">
    <property type="entry name" value="V-ATPase_su_B/beta"/>
</dbReference>
<evidence type="ECO:0000256" key="3">
    <source>
        <dbReference type="ARBA" id="ARBA00023065"/>
    </source>
</evidence>
<keyword evidence="2 4" id="KW-0813">Transport</keyword>